<reference evidence="1 2" key="1">
    <citation type="submission" date="2018-02" db="EMBL/GenBank/DDBJ databases">
        <title>Reclassifiation of [Polyangium] brachysporum DSM 7029 as Guopingzhaonella breviflexa gen. nov., sp. nov., a member of the family Comamonadaceae.</title>
        <authorList>
            <person name="Tang B."/>
        </authorList>
    </citation>
    <scope>NUCLEOTIDE SEQUENCE [LARGE SCALE GENOMIC DNA]</scope>
    <source>
        <strain evidence="1 2">BCRC 80649</strain>
    </source>
</reference>
<dbReference type="EMBL" id="PSNX01000001">
    <property type="protein sequence ID" value="PPE68013.1"/>
    <property type="molecule type" value="Genomic_DNA"/>
</dbReference>
<accession>A0A2S5SZ07</accession>
<keyword evidence="2" id="KW-1185">Reference proteome</keyword>
<dbReference type="OrthoDB" id="7041879at2"/>
<organism evidence="1 2">
    <name type="scientific">Caldimonas caldifontis</name>
    <dbReference type="NCBI Taxonomy" id="1452508"/>
    <lineage>
        <taxon>Bacteria</taxon>
        <taxon>Pseudomonadati</taxon>
        <taxon>Pseudomonadota</taxon>
        <taxon>Betaproteobacteria</taxon>
        <taxon>Burkholderiales</taxon>
        <taxon>Sphaerotilaceae</taxon>
        <taxon>Caldimonas</taxon>
    </lineage>
</organism>
<evidence type="ECO:0000313" key="1">
    <source>
        <dbReference type="EMBL" id="PPE68013.1"/>
    </source>
</evidence>
<dbReference type="Proteomes" id="UP000238605">
    <property type="component" value="Unassembled WGS sequence"/>
</dbReference>
<dbReference type="AlphaFoldDB" id="A0A2S5SZ07"/>
<proteinExistence type="predicted"/>
<sequence>MKQVSSIVIDKDYLQGASEQSIRALRAKYKLVMPAALFYELITTDIIARRRCFAKLIPEENPVELVDHIGVLLRAEASTGSPSGPPSDHVYQMRYQFNRRLLAEDYVLPHEAREAISDMAQSVREDLNQLIELSEQTPSLFADLLSGSTEERKTALERARNTIANTSEVAEFYKQLSAPEAAAHMPAVLTDPGRWAHVRWLQVLMLFSTDLFVRYQGRLRSTLSPRVMETLEHDVHDAQMLVLGVLEGGLATKDRKLRTWFKLLNPSGHLEPPQTPHELIVPPQGSG</sequence>
<name>A0A2S5SZ07_9BURK</name>
<evidence type="ECO:0000313" key="2">
    <source>
        <dbReference type="Proteomes" id="UP000238605"/>
    </source>
</evidence>
<protein>
    <submittedName>
        <fullName evidence="1">Uncharacterized protein</fullName>
    </submittedName>
</protein>
<gene>
    <name evidence="1" type="ORF">C1704_00595</name>
</gene>
<dbReference type="RefSeq" id="WP_104299949.1">
    <property type="nucleotide sequence ID" value="NZ_PSNX01000001.1"/>
</dbReference>
<comment type="caution">
    <text evidence="1">The sequence shown here is derived from an EMBL/GenBank/DDBJ whole genome shotgun (WGS) entry which is preliminary data.</text>
</comment>